<dbReference type="GO" id="GO:0008080">
    <property type="term" value="F:N-acetyltransferase activity"/>
    <property type="evidence" value="ECO:0007669"/>
    <property type="project" value="InterPro"/>
</dbReference>
<dbReference type="InterPro" id="IPR000182">
    <property type="entry name" value="GNAT_dom"/>
</dbReference>
<gene>
    <name evidence="3" type="ORF">A2397_05590</name>
</gene>
<dbReference type="Proteomes" id="UP000176424">
    <property type="component" value="Unassembled WGS sequence"/>
</dbReference>
<accession>A0A1F4ZQA0</accession>
<dbReference type="STRING" id="1797263.A2397_05590"/>
<keyword evidence="1" id="KW-0808">Transferase</keyword>
<evidence type="ECO:0000313" key="4">
    <source>
        <dbReference type="Proteomes" id="UP000176424"/>
    </source>
</evidence>
<dbReference type="PROSITE" id="PS51186">
    <property type="entry name" value="GNAT"/>
    <property type="match status" value="1"/>
</dbReference>
<dbReference type="PANTHER" id="PTHR13947:SF37">
    <property type="entry name" value="LD18367P"/>
    <property type="match status" value="1"/>
</dbReference>
<dbReference type="EMBL" id="MEXR01000061">
    <property type="protein sequence ID" value="OGD08258.1"/>
    <property type="molecule type" value="Genomic_DNA"/>
</dbReference>
<dbReference type="SUPFAM" id="SSF55729">
    <property type="entry name" value="Acyl-CoA N-acyltransferases (Nat)"/>
    <property type="match status" value="1"/>
</dbReference>
<dbReference type="Pfam" id="PF00583">
    <property type="entry name" value="Acetyltransf_1"/>
    <property type="match status" value="1"/>
</dbReference>
<protein>
    <recommendedName>
        <fullName evidence="2">N-acetyltransferase domain-containing protein</fullName>
    </recommendedName>
</protein>
<dbReference type="CDD" id="cd04301">
    <property type="entry name" value="NAT_SF"/>
    <property type="match status" value="1"/>
</dbReference>
<dbReference type="PANTHER" id="PTHR13947">
    <property type="entry name" value="GNAT FAMILY N-ACETYLTRANSFERASE"/>
    <property type="match status" value="1"/>
</dbReference>
<proteinExistence type="predicted"/>
<dbReference type="AlphaFoldDB" id="A0A1F4ZQA0"/>
<comment type="caution">
    <text evidence="3">The sequence shown here is derived from an EMBL/GenBank/DDBJ whole genome shotgun (WGS) entry which is preliminary data.</text>
</comment>
<feature type="domain" description="N-acetyltransferase" evidence="2">
    <location>
        <begin position="5"/>
        <end position="169"/>
    </location>
</feature>
<dbReference type="Gene3D" id="3.40.630.30">
    <property type="match status" value="1"/>
</dbReference>
<evidence type="ECO:0000256" key="1">
    <source>
        <dbReference type="ARBA" id="ARBA00022679"/>
    </source>
</evidence>
<dbReference type="InterPro" id="IPR016181">
    <property type="entry name" value="Acyl_CoA_acyltransferase"/>
</dbReference>
<sequence length="169" mass="18986">MTPNLIIRALTPDEWPIFKKLRLESLADSPSAFSASPESLVDQPDSYWFDRLDTADKTFVAFMGKTPVGMASIYTKSNPKISHIAEAWGVYVSPKYRGQKIGKELLQTIIAEASSRSQFKKIRLGVTSSQSQAFGLYKSLGFVQVGCYKNEIRVGDKYFDEILMEKSLE</sequence>
<name>A0A1F4ZQA0_9BACT</name>
<reference evidence="3 4" key="1">
    <citation type="journal article" date="2016" name="Nat. Commun.">
        <title>Thousands of microbial genomes shed light on interconnected biogeochemical processes in an aquifer system.</title>
        <authorList>
            <person name="Anantharaman K."/>
            <person name="Brown C.T."/>
            <person name="Hug L.A."/>
            <person name="Sharon I."/>
            <person name="Castelle C.J."/>
            <person name="Probst A.J."/>
            <person name="Thomas B.C."/>
            <person name="Singh A."/>
            <person name="Wilkins M.J."/>
            <person name="Karaoz U."/>
            <person name="Brodie E.L."/>
            <person name="Williams K.H."/>
            <person name="Hubbard S.S."/>
            <person name="Banfield J.F."/>
        </authorList>
    </citation>
    <scope>NUCLEOTIDE SEQUENCE [LARGE SCALE GENOMIC DNA]</scope>
</reference>
<dbReference type="InterPro" id="IPR050769">
    <property type="entry name" value="NAT_camello-type"/>
</dbReference>
<evidence type="ECO:0000313" key="3">
    <source>
        <dbReference type="EMBL" id="OGD08258.1"/>
    </source>
</evidence>
<organism evidence="3 4">
    <name type="scientific">Candidatus Amesbacteria bacterium RIFOXYB1_FULL_44_23</name>
    <dbReference type="NCBI Taxonomy" id="1797263"/>
    <lineage>
        <taxon>Bacteria</taxon>
        <taxon>Candidatus Amesiibacteriota</taxon>
    </lineage>
</organism>
<evidence type="ECO:0000259" key="2">
    <source>
        <dbReference type="PROSITE" id="PS51186"/>
    </source>
</evidence>